<gene>
    <name evidence="3" type="ORF">EJO69_03835</name>
</gene>
<dbReference type="KEGG" id="fsl:EJO69_03835"/>
<feature type="domain" description="DUF4395" evidence="2">
    <location>
        <begin position="21"/>
        <end position="155"/>
    </location>
</feature>
<evidence type="ECO:0000259" key="2">
    <source>
        <dbReference type="Pfam" id="PF14340"/>
    </source>
</evidence>
<evidence type="ECO:0000313" key="3">
    <source>
        <dbReference type="EMBL" id="AZN29535.1"/>
    </source>
</evidence>
<dbReference type="OrthoDB" id="9783675at2"/>
<organism evidence="3 4">
    <name type="scientific">Flaviflexus salsibiostraticola</name>
    <dbReference type="NCBI Taxonomy" id="1282737"/>
    <lineage>
        <taxon>Bacteria</taxon>
        <taxon>Bacillati</taxon>
        <taxon>Actinomycetota</taxon>
        <taxon>Actinomycetes</taxon>
        <taxon>Actinomycetales</taxon>
        <taxon>Actinomycetaceae</taxon>
        <taxon>Flaviflexus</taxon>
    </lineage>
</organism>
<dbReference type="EMBL" id="CP034438">
    <property type="protein sequence ID" value="AZN29535.1"/>
    <property type="molecule type" value="Genomic_DNA"/>
</dbReference>
<evidence type="ECO:0000256" key="1">
    <source>
        <dbReference type="SAM" id="Phobius"/>
    </source>
</evidence>
<feature type="transmembrane region" description="Helical" evidence="1">
    <location>
        <begin position="126"/>
        <end position="151"/>
    </location>
</feature>
<feature type="transmembrane region" description="Helical" evidence="1">
    <location>
        <begin position="28"/>
        <end position="47"/>
    </location>
</feature>
<evidence type="ECO:0000313" key="4">
    <source>
        <dbReference type="Proteomes" id="UP000270021"/>
    </source>
</evidence>
<proteinExistence type="predicted"/>
<dbReference type="RefSeq" id="WP_126039445.1">
    <property type="nucleotide sequence ID" value="NZ_CP034438.1"/>
</dbReference>
<keyword evidence="1" id="KW-0472">Membrane</keyword>
<keyword evidence="1" id="KW-0812">Transmembrane</keyword>
<feature type="transmembrane region" description="Helical" evidence="1">
    <location>
        <begin position="100"/>
        <end position="120"/>
    </location>
</feature>
<sequence length="183" mass="19079">MASSALPRIGTHVPGYLVPVIDERAVRAAAGILLLVGGIAFGAALSAGSSAPLTPFGMLFMVDMLARIGLGDRWSPSLALGRLAVRGQRPEWVGAPQKEFAWMLGFGLAFVSCSTMGLVAAPLWVTLALCATCLTLLFLESAFGICVGCALQRHVGRATPMYCPGGVCETDGPARSTTVLRKD</sequence>
<dbReference type="InterPro" id="IPR025508">
    <property type="entry name" value="DUF4395"/>
</dbReference>
<dbReference type="Pfam" id="PF14340">
    <property type="entry name" value="DUF4395"/>
    <property type="match status" value="1"/>
</dbReference>
<keyword evidence="1" id="KW-1133">Transmembrane helix</keyword>
<reference evidence="3 4" key="1">
    <citation type="submission" date="2018-12" db="EMBL/GenBank/DDBJ databases">
        <title>Complete genome sequence of Flaviflexus salsibiostraticola KCTC 33148.</title>
        <authorList>
            <person name="Bae J.-W."/>
        </authorList>
    </citation>
    <scope>NUCLEOTIDE SEQUENCE [LARGE SCALE GENOMIC DNA]</scope>
    <source>
        <strain evidence="3 4">KCTC 33148</strain>
    </source>
</reference>
<keyword evidence="4" id="KW-1185">Reference proteome</keyword>
<dbReference type="Proteomes" id="UP000270021">
    <property type="component" value="Chromosome"/>
</dbReference>
<name>A0A3Q8WSX1_9ACTO</name>
<dbReference type="AlphaFoldDB" id="A0A3Q8WSX1"/>
<accession>A0A3Q8WSX1</accession>
<protein>
    <submittedName>
        <fullName evidence="3">DUF4395 domain-containing protein</fullName>
    </submittedName>
</protein>